<protein>
    <submittedName>
        <fullName evidence="1">Uncharacterized protein</fullName>
    </submittedName>
</protein>
<evidence type="ECO:0000313" key="4">
    <source>
        <dbReference type="Proteomes" id="UP000076442"/>
    </source>
</evidence>
<sequence length="45" mass="5422">METNHWTKETFISFHIFFSEIKKGFLLSCVPLKKEIDTEYKNNIN</sequence>
<accession>A0A0C3FDK2</accession>
<dbReference type="EMBL" id="JXBC01000004">
    <property type="protein sequence ID" value="KIU10483.1"/>
    <property type="molecule type" value="Genomic_DNA"/>
</dbReference>
<dbReference type="EMBL" id="LJZV01000014">
    <property type="protein sequence ID" value="KZD90842.1"/>
    <property type="molecule type" value="Genomic_DNA"/>
</dbReference>
<evidence type="ECO:0000313" key="3">
    <source>
        <dbReference type="Proteomes" id="UP000032247"/>
    </source>
</evidence>
<gene>
    <name evidence="2" type="ORF">B4122_2921</name>
    <name evidence="1" type="ORF">SC09_Contig25orf00224</name>
</gene>
<dbReference type="PATRIC" id="fig|1423.134.peg.4167"/>
<name>A0A0C3FDK2_BACIU</name>
<dbReference type="Proteomes" id="UP000076442">
    <property type="component" value="Unassembled WGS sequence"/>
</dbReference>
<evidence type="ECO:0000313" key="2">
    <source>
        <dbReference type="EMBL" id="KZD90842.1"/>
    </source>
</evidence>
<dbReference type="Proteomes" id="UP000032247">
    <property type="component" value="Unassembled WGS sequence"/>
</dbReference>
<dbReference type="AlphaFoldDB" id="A0A0C3FDK2"/>
<comment type="caution">
    <text evidence="1">The sequence shown here is derived from an EMBL/GenBank/DDBJ whole genome shotgun (WGS) entry which is preliminary data.</text>
</comment>
<reference evidence="2 4" key="2">
    <citation type="submission" date="2015-09" db="EMBL/GenBank/DDBJ databases">
        <title>Spore heat resistance.</title>
        <authorList>
            <person name="Boekhorst J."/>
            <person name="Berendsen E.M."/>
            <person name="Wells-Bennik M.H."/>
            <person name="Kuipers O.P."/>
        </authorList>
    </citation>
    <scope>NUCLEOTIDE SEQUENCE [LARGE SCALE GENOMIC DNA]</scope>
    <source>
        <strain evidence="2 4">B4122</strain>
    </source>
</reference>
<reference evidence="1 3" key="1">
    <citation type="submission" date="2014-12" db="EMBL/GenBank/DDBJ databases">
        <title>Comparative genome analysis of Bacillus coagulans HM-08, Clostridium butyricum HM-68, Bacillus subtilis HM-66 and Bacillus licheniformis BL-09.</title>
        <authorList>
            <person name="Zhang H."/>
        </authorList>
    </citation>
    <scope>NUCLEOTIDE SEQUENCE [LARGE SCALE GENOMIC DNA]</scope>
    <source>
        <strain evidence="1 3">HM-66</strain>
    </source>
</reference>
<organism evidence="1 3">
    <name type="scientific">Bacillus subtilis</name>
    <dbReference type="NCBI Taxonomy" id="1423"/>
    <lineage>
        <taxon>Bacteria</taxon>
        <taxon>Bacillati</taxon>
        <taxon>Bacillota</taxon>
        <taxon>Bacilli</taxon>
        <taxon>Bacillales</taxon>
        <taxon>Bacillaceae</taxon>
        <taxon>Bacillus</taxon>
    </lineage>
</organism>
<proteinExistence type="predicted"/>
<evidence type="ECO:0000313" key="1">
    <source>
        <dbReference type="EMBL" id="KIU10483.1"/>
    </source>
</evidence>